<proteinExistence type="predicted"/>
<reference evidence="2 3" key="1">
    <citation type="submission" date="2017-06" db="EMBL/GenBank/DDBJ databases">
        <title>Biodegradation of gentamicin by bacterial consortia AMQD4 in synthetic medium and raw gentamicin sewage.</title>
        <authorList>
            <person name="Chang H."/>
            <person name="Feng Y."/>
            <person name="Li Z."/>
            <person name="Xue J."/>
            <person name="Cheng D."/>
        </authorList>
    </citation>
    <scope>NUCLEOTIDE SEQUENCE [LARGE SCALE GENOMIC DNA]</scope>
    <source>
        <strain evidence="2 3">BZC3</strain>
    </source>
</reference>
<dbReference type="EMBL" id="CP021995">
    <property type="protein sequence ID" value="ASD27131.1"/>
    <property type="molecule type" value="Genomic_DNA"/>
</dbReference>
<name>A0A1Z3LY57_BREDI</name>
<keyword evidence="1" id="KW-0175">Coiled coil</keyword>
<reference evidence="2 3" key="2">
    <citation type="submission" date="2017-06" db="EMBL/GenBank/DDBJ databases">
        <authorList>
            <person name="Kim H.J."/>
            <person name="Triplett B.A."/>
        </authorList>
    </citation>
    <scope>NUCLEOTIDE SEQUENCE [LARGE SCALE GENOMIC DNA]</scope>
    <source>
        <strain evidence="2 3">BZC3</strain>
    </source>
</reference>
<evidence type="ECO:0000256" key="1">
    <source>
        <dbReference type="SAM" id="Coils"/>
    </source>
</evidence>
<dbReference type="SUPFAM" id="SSF48371">
    <property type="entry name" value="ARM repeat"/>
    <property type="match status" value="1"/>
</dbReference>
<protein>
    <submittedName>
        <fullName evidence="2">Uncharacterized protein</fullName>
    </submittedName>
</protein>
<evidence type="ECO:0000313" key="2">
    <source>
        <dbReference type="EMBL" id="ASD27131.1"/>
    </source>
</evidence>
<accession>A0A1Z3LY57</accession>
<gene>
    <name evidence="2" type="ORF">CD943_09690</name>
</gene>
<sequence length="847" mass="93813">MTSDRDLKATAEMGRKNSRTLVLAKNWCAHIRMTRFGGSGLIEQMTGDPIGHLGLECDHAGRDGMSCWDLADAAIDFYDRHCAVCTVRKPVRLPNLSELIGERDRQAAERAREDQRLEAEAEAALAERQQRRDRLKSELSTLSATIVDDIGDFDADRSEANFKRLTESARLAPEHFPQALTDYVLDLARVEDWFRPAALAMLRHVGAPPRSLVDLARKTLGASADLASAILLDHVSLLTPDDLRAVVPRAADRANPDRSRSYGASPENQPALLLGLHRAHPEGVIDVLKAELGERSRYRVERAARGFRAIQKVLPAAADGAARDLVSTYVRAHLLIDDLDDRNERLARVSEVISGIFRNAPEAVDVLIQKFMQGADARSRARALSLYGEVVRRRDLSDREVPPTEAERLAFRRLLWAATTETDDEALRPVQEVFRHHARGLDSLAETEMEGLIGAALVMDDRLVALEKEPPKADHWIAAMERNNRRAALTGLMSTFLELAARTASDDEARIDELLETLEAVPEARERLRAEAIGALAGLTRSLTGLSRYLSQLYYGLVGASVAGRASAAAALAEVHRENRKNIPPMVYEAFTYLLWDQYVAVHKAAVRALDRFSLPESLRSEAAGAVLNILYIYRGKGDDQFLLTCVERLARWREVFGDKVGPLRCLLVDAAMEIDPLYLRSRLISLAHALAEEPSFALLVVRMLPQFADDTHHRDDDCRNVLALLPDASVQHHADRFVETAIALIPSDPWIAYTVLDRLGSAGADAAARLAVACEAKTPDTVRDRFQRATGRFIALAYAHEAAVAAEDAAVLEGIEEAWRSNRQAMDGFKADSSDRRSRAGFPFED</sequence>
<organism evidence="2 3">
    <name type="scientific">Brevundimonas diminuta</name>
    <name type="common">Pseudomonas diminuta</name>
    <dbReference type="NCBI Taxonomy" id="293"/>
    <lineage>
        <taxon>Bacteria</taxon>
        <taxon>Pseudomonadati</taxon>
        <taxon>Pseudomonadota</taxon>
        <taxon>Alphaproteobacteria</taxon>
        <taxon>Caulobacterales</taxon>
        <taxon>Caulobacteraceae</taxon>
        <taxon>Brevundimonas</taxon>
    </lineage>
</organism>
<feature type="coiled-coil region" evidence="1">
    <location>
        <begin position="118"/>
        <end position="145"/>
    </location>
</feature>
<dbReference type="InterPro" id="IPR016024">
    <property type="entry name" value="ARM-type_fold"/>
</dbReference>
<dbReference type="AlphaFoldDB" id="A0A1Z3LY57"/>
<evidence type="ECO:0000313" key="3">
    <source>
        <dbReference type="Proteomes" id="UP000197024"/>
    </source>
</evidence>
<dbReference type="Proteomes" id="UP000197024">
    <property type="component" value="Chromosome"/>
</dbReference>